<feature type="transmembrane region" description="Helical" evidence="8">
    <location>
        <begin position="405"/>
        <end position="433"/>
    </location>
</feature>
<evidence type="ECO:0000256" key="3">
    <source>
        <dbReference type="ARBA" id="ARBA00022475"/>
    </source>
</evidence>
<feature type="transmembrane region" description="Helical" evidence="8">
    <location>
        <begin position="120"/>
        <end position="145"/>
    </location>
</feature>
<dbReference type="PANTHER" id="PTHR43357:SF4">
    <property type="entry name" value="INNER MEMBRANE ABC TRANSPORTER PERMEASE PROTEIN YDCV"/>
    <property type="match status" value="1"/>
</dbReference>
<dbReference type="SUPFAM" id="SSF161098">
    <property type="entry name" value="MetI-like"/>
    <property type="match status" value="1"/>
</dbReference>
<dbReference type="HOGENOM" id="CLU_553059_0_0_11"/>
<feature type="transmembrane region" description="Helical" evidence="8">
    <location>
        <begin position="453"/>
        <end position="476"/>
    </location>
</feature>
<dbReference type="InterPro" id="IPR035906">
    <property type="entry name" value="MetI-like_sf"/>
</dbReference>
<evidence type="ECO:0000259" key="9">
    <source>
        <dbReference type="PROSITE" id="PS50928"/>
    </source>
</evidence>
<dbReference type="GO" id="GO:0005886">
    <property type="term" value="C:plasma membrane"/>
    <property type="evidence" value="ECO:0007669"/>
    <property type="project" value="UniProtKB-SubCell"/>
</dbReference>
<keyword evidence="4" id="KW-0997">Cell inner membrane</keyword>
<feature type="transmembrane region" description="Helical" evidence="8">
    <location>
        <begin position="237"/>
        <end position="261"/>
    </location>
</feature>
<dbReference type="PATRIC" id="fig|883161.3.peg.2117"/>
<dbReference type="PROSITE" id="PS50928">
    <property type="entry name" value="ABC_TM1"/>
    <property type="match status" value="1"/>
</dbReference>
<comment type="caution">
    <text evidence="10">The sequence shown here is derived from an EMBL/GenBank/DDBJ whole genome shotgun (WGS) entry which is preliminary data.</text>
</comment>
<feature type="transmembrane region" description="Helical" evidence="8">
    <location>
        <begin position="273"/>
        <end position="295"/>
    </location>
</feature>
<dbReference type="PANTHER" id="PTHR43357">
    <property type="entry name" value="INNER MEMBRANE ABC TRANSPORTER PERMEASE PROTEIN YDCV"/>
    <property type="match status" value="1"/>
</dbReference>
<comment type="subcellular location">
    <subcellularLocation>
        <location evidence="1">Cell inner membrane</location>
        <topology evidence="1">Multi-pass membrane protein</topology>
    </subcellularLocation>
</comment>
<evidence type="ECO:0000256" key="5">
    <source>
        <dbReference type="ARBA" id="ARBA00022692"/>
    </source>
</evidence>
<feature type="transmembrane region" description="Helical" evidence="8">
    <location>
        <begin position="354"/>
        <end position="378"/>
    </location>
</feature>
<dbReference type="GO" id="GO:0055085">
    <property type="term" value="P:transmembrane transport"/>
    <property type="evidence" value="ECO:0007669"/>
    <property type="project" value="InterPro"/>
</dbReference>
<keyword evidence="7 8" id="KW-0472">Membrane</keyword>
<dbReference type="AlphaFoldDB" id="S2VYE2"/>
<evidence type="ECO:0000313" key="10">
    <source>
        <dbReference type="EMBL" id="EPD32553.1"/>
    </source>
</evidence>
<accession>S2VYE2</accession>
<evidence type="ECO:0000256" key="6">
    <source>
        <dbReference type="ARBA" id="ARBA00022989"/>
    </source>
</evidence>
<keyword evidence="2" id="KW-0813">Transport</keyword>
<feature type="transmembrane region" description="Helical" evidence="8">
    <location>
        <begin position="165"/>
        <end position="195"/>
    </location>
</feature>
<proteinExistence type="predicted"/>
<organism evidence="10 11">
    <name type="scientific">Propionimicrobium lymphophilum ACS-093-V-SCH5</name>
    <dbReference type="NCBI Taxonomy" id="883161"/>
    <lineage>
        <taxon>Bacteria</taxon>
        <taxon>Bacillati</taxon>
        <taxon>Actinomycetota</taxon>
        <taxon>Actinomycetes</taxon>
        <taxon>Propionibacteriales</taxon>
        <taxon>Propionibacteriaceae</taxon>
        <taxon>Propionimicrobium</taxon>
    </lineage>
</organism>
<reference evidence="10 11" key="1">
    <citation type="submission" date="2013-04" db="EMBL/GenBank/DDBJ databases">
        <title>The Genome Sequence of Propionimicrobium lymphophilum ACS-093-V-SCH5.</title>
        <authorList>
            <consortium name="The Broad Institute Genomics Platform"/>
            <person name="Earl A."/>
            <person name="Ward D."/>
            <person name="Feldgarden M."/>
            <person name="Gevers D."/>
            <person name="Saerens B."/>
            <person name="Vaneechoutte M."/>
            <person name="Walker B."/>
            <person name="Young S."/>
            <person name="Zeng Q."/>
            <person name="Gargeya S."/>
            <person name="Fitzgerald M."/>
            <person name="Haas B."/>
            <person name="Abouelleil A."/>
            <person name="Allen A.W."/>
            <person name="Alvarado L."/>
            <person name="Arachchi H.M."/>
            <person name="Berlin A.M."/>
            <person name="Chapman S.B."/>
            <person name="Gainer-Dewar J."/>
            <person name="Goldberg J."/>
            <person name="Griggs A."/>
            <person name="Gujja S."/>
            <person name="Hansen M."/>
            <person name="Howarth C."/>
            <person name="Imamovic A."/>
            <person name="Ireland A."/>
            <person name="Larimer J."/>
            <person name="McCowan C."/>
            <person name="Murphy C."/>
            <person name="Pearson M."/>
            <person name="Poon T.W."/>
            <person name="Priest M."/>
            <person name="Roberts A."/>
            <person name="Saif S."/>
            <person name="Shea T."/>
            <person name="Sisk P."/>
            <person name="Sykes S."/>
            <person name="Wortman J."/>
            <person name="Nusbaum C."/>
            <person name="Birren B."/>
        </authorList>
    </citation>
    <scope>NUCLEOTIDE SEQUENCE [LARGE SCALE GENOMIC DNA]</scope>
    <source>
        <strain evidence="10 11">ACS-093-V-SCH5</strain>
    </source>
</reference>
<dbReference type="EMBL" id="AGZR01000009">
    <property type="protein sequence ID" value="EPD32553.1"/>
    <property type="molecule type" value="Genomic_DNA"/>
</dbReference>
<evidence type="ECO:0000313" key="11">
    <source>
        <dbReference type="Proteomes" id="UP000014417"/>
    </source>
</evidence>
<evidence type="ECO:0000256" key="2">
    <source>
        <dbReference type="ARBA" id="ARBA00022448"/>
    </source>
</evidence>
<name>S2VYE2_9ACTN</name>
<keyword evidence="5 8" id="KW-0812">Transmembrane</keyword>
<keyword evidence="11" id="KW-1185">Reference proteome</keyword>
<evidence type="ECO:0000256" key="7">
    <source>
        <dbReference type="ARBA" id="ARBA00023136"/>
    </source>
</evidence>
<evidence type="ECO:0000256" key="8">
    <source>
        <dbReference type="SAM" id="Phobius"/>
    </source>
</evidence>
<evidence type="ECO:0000256" key="1">
    <source>
        <dbReference type="ARBA" id="ARBA00004429"/>
    </source>
</evidence>
<evidence type="ECO:0000256" key="4">
    <source>
        <dbReference type="ARBA" id="ARBA00022519"/>
    </source>
</evidence>
<dbReference type="STRING" id="883161.HMPREF9306_02125"/>
<dbReference type="Gene3D" id="1.10.3720.10">
    <property type="entry name" value="MetI-like"/>
    <property type="match status" value="1"/>
</dbReference>
<feature type="transmembrane region" description="Helical" evidence="8">
    <location>
        <begin position="302"/>
        <end position="325"/>
    </location>
</feature>
<protein>
    <recommendedName>
        <fullName evidence="9">ABC transmembrane type-1 domain-containing protein</fullName>
    </recommendedName>
</protein>
<gene>
    <name evidence="10" type="ORF">HMPREF9306_02125</name>
</gene>
<keyword evidence="3" id="KW-1003">Cell membrane</keyword>
<dbReference type="Proteomes" id="UP000014417">
    <property type="component" value="Unassembled WGS sequence"/>
</dbReference>
<feature type="domain" description="ABC transmembrane type-1" evidence="9">
    <location>
        <begin position="13"/>
        <end position="194"/>
    </location>
</feature>
<keyword evidence="6 8" id="KW-1133">Transmembrane helix</keyword>
<dbReference type="InterPro" id="IPR000515">
    <property type="entry name" value="MetI-like"/>
</dbReference>
<feature type="transmembrane region" description="Helical" evidence="8">
    <location>
        <begin position="75"/>
        <end position="100"/>
    </location>
</feature>
<sequence>MLERRVSDAESMLIRSLTVALLSGLLAALPGGLATLAAKCSGRPFWLVLASLPLLVPPETIGLALTCWPMGMAPYSWHVIVLGHAISLAPIAALFTAVMLSRVDRAQIQMAAISASSNRVFWRLLFPLWVQGVATSTLICAMIALTDPSLTLVFGSTESYLASHALRSALAGLGGNLAIALLMISPAIALTLLVLHQLGISGLAPAVERDAPRCQPASALVGSLPANDDLSIRSFPLLITLAGKASAVLLASVVAVCLINGLSRFEVVRGDFLMGLLVIFLAVVASAAVSLLIVAFVQSRTVIKLCAGVSICLLCVCQTLGGLYLSEKHRESIRFFGRNVFPALVGAGSPGDGVLGIGLAYAAIALPLSLLSATYLFAQAGKIRMAASVSGAGVLRSAATVVRELAGGFFAVVLLIAQLLLTRSAPAIFVGTVDVSFIHSNLLSSIESRDLQAAFSTSLVVTAVAAGVLVCSVTLWRAGKTAWGSLTRRVRTR</sequence>